<dbReference type="EMBL" id="ML119648">
    <property type="protein sequence ID" value="RPA86872.1"/>
    <property type="molecule type" value="Genomic_DNA"/>
</dbReference>
<keyword evidence="1" id="KW-0349">Heme</keyword>
<dbReference type="OrthoDB" id="1470350at2759"/>
<evidence type="ECO:0000313" key="3">
    <source>
        <dbReference type="Proteomes" id="UP000275078"/>
    </source>
</evidence>
<feature type="binding site" description="axial binding residue" evidence="1">
    <location>
        <position position="463"/>
    </location>
    <ligand>
        <name>heme</name>
        <dbReference type="ChEBI" id="CHEBI:30413"/>
    </ligand>
    <ligandPart>
        <name>Fe</name>
        <dbReference type="ChEBI" id="CHEBI:18248"/>
    </ligandPart>
</feature>
<accession>A0A3N4IL54</accession>
<dbReference type="InterPro" id="IPR001128">
    <property type="entry name" value="Cyt_P450"/>
</dbReference>
<dbReference type="InterPro" id="IPR050121">
    <property type="entry name" value="Cytochrome_P450_monoxygenase"/>
</dbReference>
<keyword evidence="3" id="KW-1185">Reference proteome</keyword>
<dbReference type="GO" id="GO:0016705">
    <property type="term" value="F:oxidoreductase activity, acting on paired donors, with incorporation or reduction of molecular oxygen"/>
    <property type="evidence" value="ECO:0007669"/>
    <property type="project" value="InterPro"/>
</dbReference>
<dbReference type="GO" id="GO:0020037">
    <property type="term" value="F:heme binding"/>
    <property type="evidence" value="ECO:0007669"/>
    <property type="project" value="InterPro"/>
</dbReference>
<dbReference type="PRINTS" id="PR00463">
    <property type="entry name" value="EP450I"/>
</dbReference>
<dbReference type="PANTHER" id="PTHR24305">
    <property type="entry name" value="CYTOCHROME P450"/>
    <property type="match status" value="1"/>
</dbReference>
<evidence type="ECO:0000313" key="2">
    <source>
        <dbReference type="EMBL" id="RPA86872.1"/>
    </source>
</evidence>
<name>A0A3N4IL54_ASCIM</name>
<protein>
    <submittedName>
        <fullName evidence="2">Cytochrome P450</fullName>
    </submittedName>
</protein>
<dbReference type="CDD" id="cd11060">
    <property type="entry name" value="CYP57A1-like"/>
    <property type="match status" value="1"/>
</dbReference>
<dbReference type="PRINTS" id="PR00385">
    <property type="entry name" value="P450"/>
</dbReference>
<dbReference type="InterPro" id="IPR002401">
    <property type="entry name" value="Cyt_P450_E_grp-I"/>
</dbReference>
<dbReference type="InterPro" id="IPR036396">
    <property type="entry name" value="Cyt_P450_sf"/>
</dbReference>
<dbReference type="AlphaFoldDB" id="A0A3N4IL54"/>
<organism evidence="2 3">
    <name type="scientific">Ascobolus immersus RN42</name>
    <dbReference type="NCBI Taxonomy" id="1160509"/>
    <lineage>
        <taxon>Eukaryota</taxon>
        <taxon>Fungi</taxon>
        <taxon>Dikarya</taxon>
        <taxon>Ascomycota</taxon>
        <taxon>Pezizomycotina</taxon>
        <taxon>Pezizomycetes</taxon>
        <taxon>Pezizales</taxon>
        <taxon>Ascobolaceae</taxon>
        <taxon>Ascobolus</taxon>
    </lineage>
</organism>
<dbReference type="SUPFAM" id="SSF48264">
    <property type="entry name" value="Cytochrome P450"/>
    <property type="match status" value="1"/>
</dbReference>
<proteinExistence type="predicted"/>
<reference evidence="2 3" key="1">
    <citation type="journal article" date="2018" name="Nat. Ecol. Evol.">
        <title>Pezizomycetes genomes reveal the molecular basis of ectomycorrhizal truffle lifestyle.</title>
        <authorList>
            <person name="Murat C."/>
            <person name="Payen T."/>
            <person name="Noel B."/>
            <person name="Kuo A."/>
            <person name="Morin E."/>
            <person name="Chen J."/>
            <person name="Kohler A."/>
            <person name="Krizsan K."/>
            <person name="Balestrini R."/>
            <person name="Da Silva C."/>
            <person name="Montanini B."/>
            <person name="Hainaut M."/>
            <person name="Levati E."/>
            <person name="Barry K.W."/>
            <person name="Belfiori B."/>
            <person name="Cichocki N."/>
            <person name="Clum A."/>
            <person name="Dockter R.B."/>
            <person name="Fauchery L."/>
            <person name="Guy J."/>
            <person name="Iotti M."/>
            <person name="Le Tacon F."/>
            <person name="Lindquist E.A."/>
            <person name="Lipzen A."/>
            <person name="Malagnac F."/>
            <person name="Mello A."/>
            <person name="Molinier V."/>
            <person name="Miyauchi S."/>
            <person name="Poulain J."/>
            <person name="Riccioni C."/>
            <person name="Rubini A."/>
            <person name="Sitrit Y."/>
            <person name="Splivallo R."/>
            <person name="Traeger S."/>
            <person name="Wang M."/>
            <person name="Zifcakova L."/>
            <person name="Wipf D."/>
            <person name="Zambonelli A."/>
            <person name="Paolocci F."/>
            <person name="Nowrousian M."/>
            <person name="Ottonello S."/>
            <person name="Baldrian P."/>
            <person name="Spatafora J.W."/>
            <person name="Henrissat B."/>
            <person name="Nagy L.G."/>
            <person name="Aury J.M."/>
            <person name="Wincker P."/>
            <person name="Grigoriev I.V."/>
            <person name="Bonfante P."/>
            <person name="Martin F.M."/>
        </authorList>
    </citation>
    <scope>NUCLEOTIDE SEQUENCE [LARGE SCALE GENOMIC DNA]</scope>
    <source>
        <strain evidence="2 3">RN42</strain>
    </source>
</reference>
<dbReference type="GO" id="GO:0004497">
    <property type="term" value="F:monooxygenase activity"/>
    <property type="evidence" value="ECO:0007669"/>
    <property type="project" value="InterPro"/>
</dbReference>
<comment type="cofactor">
    <cofactor evidence="1">
        <name>heme</name>
        <dbReference type="ChEBI" id="CHEBI:30413"/>
    </cofactor>
</comment>
<dbReference type="Proteomes" id="UP000275078">
    <property type="component" value="Unassembled WGS sequence"/>
</dbReference>
<keyword evidence="1" id="KW-0408">Iron</keyword>
<dbReference type="PANTHER" id="PTHR24305:SF85">
    <property type="entry name" value="P450, PUTATIVE (EUROFUNG)-RELATED"/>
    <property type="match status" value="1"/>
</dbReference>
<dbReference type="Gene3D" id="1.10.630.10">
    <property type="entry name" value="Cytochrome P450"/>
    <property type="match status" value="1"/>
</dbReference>
<dbReference type="GO" id="GO:0005506">
    <property type="term" value="F:iron ion binding"/>
    <property type="evidence" value="ECO:0007669"/>
    <property type="project" value="InterPro"/>
</dbReference>
<sequence length="533" mass="60915">MLADLKSELLNLRTIHAVLEVYHIIRTHWALVLVGILIFRYIRRLYFHPLSAFPGPFLARISNVYSMAIYFSWREHEIHMELHKKYGPVVRLSPDALIISDPKYLPIVYHMRVNKPDMSETQGANESVLGAAHYKEHAKRKRRVAGAYSMTNVRRMEHHVDGHVIRLIKTFDDLYAKTGKVFDYAPWAQYFAYDVVSDVAFGKPLGFVETNSDVFGLLKMFQQGIPITAVFTKLPTLAWFFRVTGLKGLLKPKPNQNFGIGGLMHFKDKLLAERYEEFKKGNGGRNDFLKFFFESKNEDGSPMSLNQVGAEALVIMFAGSDTTSAALREMINFLHLNPRCYKKVVDEIDAAYAEGRMTTPVPNFDELSQLTYVNAVFKETLRLAAAVPVAIQRIVDMPGFEIDGKFVPGGTLVGINSYVCARQKSLYGEDAEEFRPERWLEDEEKRKELERYDHSFGYGSRPCLGKNLATMEILKVLCTLFHLFEVKEADAPEGCTYKREKKNIGLMLQRGIWLKLVRKNVEAWKAMDQAVVA</sequence>
<gene>
    <name evidence="2" type="ORF">BJ508DRAFT_220867</name>
</gene>
<dbReference type="Pfam" id="PF00067">
    <property type="entry name" value="p450"/>
    <property type="match status" value="1"/>
</dbReference>
<evidence type="ECO:0000256" key="1">
    <source>
        <dbReference type="PIRSR" id="PIRSR602401-1"/>
    </source>
</evidence>
<keyword evidence="1" id="KW-0479">Metal-binding</keyword>
<dbReference type="STRING" id="1160509.A0A3N4IL54"/>